<dbReference type="GeneID" id="92364682"/>
<organism evidence="1 2">
    <name type="scientific">Cryptosporidium andersoni</name>
    <dbReference type="NCBI Taxonomy" id="117008"/>
    <lineage>
        <taxon>Eukaryota</taxon>
        <taxon>Sar</taxon>
        <taxon>Alveolata</taxon>
        <taxon>Apicomplexa</taxon>
        <taxon>Conoidasida</taxon>
        <taxon>Coccidia</taxon>
        <taxon>Eucoccidiorida</taxon>
        <taxon>Eimeriorina</taxon>
        <taxon>Cryptosporidiidae</taxon>
        <taxon>Cryptosporidium</taxon>
    </lineage>
</organism>
<dbReference type="AlphaFoldDB" id="A0A1J4MN01"/>
<proteinExistence type="predicted"/>
<accession>A0A1J4MN01</accession>
<dbReference type="VEuPathDB" id="CryptoDB:cand_004970"/>
<reference evidence="1 2" key="1">
    <citation type="submission" date="2016-10" db="EMBL/GenBank/DDBJ databases">
        <title>Reductive evolution of mitochondrial metabolism and differential evolution of invasion-related proteins in Cryptosporidium.</title>
        <authorList>
            <person name="Liu S."/>
            <person name="Roellig D.M."/>
            <person name="Guo Y."/>
            <person name="Li N."/>
            <person name="Frace M.A."/>
            <person name="Tang K."/>
            <person name="Zhang L."/>
            <person name="Feng Y."/>
            <person name="Xiao L."/>
        </authorList>
    </citation>
    <scope>NUCLEOTIDE SEQUENCE [LARGE SCALE GENOMIC DNA]</scope>
    <source>
        <strain evidence="1">30847</strain>
    </source>
</reference>
<name>A0A1J4MN01_9CRYT</name>
<gene>
    <name evidence="1" type="ORF">cand_004970</name>
</gene>
<dbReference type="RefSeq" id="XP_067067314.1">
    <property type="nucleotide sequence ID" value="XM_067210740.1"/>
</dbReference>
<keyword evidence="2" id="KW-1185">Reference proteome</keyword>
<comment type="caution">
    <text evidence="1">The sequence shown here is derived from an EMBL/GenBank/DDBJ whole genome shotgun (WGS) entry which is preliminary data.</text>
</comment>
<protein>
    <submittedName>
        <fullName evidence="1">E1-E2 ATPase family protein</fullName>
    </submittedName>
</protein>
<evidence type="ECO:0000313" key="1">
    <source>
        <dbReference type="EMBL" id="OII74827.1"/>
    </source>
</evidence>
<dbReference type="Proteomes" id="UP000186804">
    <property type="component" value="Unassembled WGS sequence"/>
</dbReference>
<evidence type="ECO:0000313" key="2">
    <source>
        <dbReference type="Proteomes" id="UP000186804"/>
    </source>
</evidence>
<sequence>MIPNILEVNFHYYYYILIFEHCNYPATNSNTCCQLTQTFVDNPKIKYWVRESKVDIDEVELRYFTTGLKKYIYSKETNSFSPQKQSKETRGYIEYHEKWRFG</sequence>
<dbReference type="EMBL" id="LRBS01000094">
    <property type="protein sequence ID" value="OII74827.1"/>
    <property type="molecule type" value="Genomic_DNA"/>
</dbReference>